<dbReference type="AlphaFoldDB" id="A0A645E164"/>
<evidence type="ECO:0000313" key="1">
    <source>
        <dbReference type="EMBL" id="MPM95524.1"/>
    </source>
</evidence>
<accession>A0A645E164</accession>
<comment type="caution">
    <text evidence="1">The sequence shown here is derived from an EMBL/GenBank/DDBJ whole genome shotgun (WGS) entry which is preliminary data.</text>
</comment>
<organism evidence="1">
    <name type="scientific">bioreactor metagenome</name>
    <dbReference type="NCBI Taxonomy" id="1076179"/>
    <lineage>
        <taxon>unclassified sequences</taxon>
        <taxon>metagenomes</taxon>
        <taxon>ecological metagenomes</taxon>
    </lineage>
</organism>
<protein>
    <submittedName>
        <fullName evidence="1">Uncharacterized protein</fullName>
    </submittedName>
</protein>
<gene>
    <name evidence="1" type="ORF">SDC9_142679</name>
</gene>
<name>A0A645E164_9ZZZZ</name>
<dbReference type="EMBL" id="VSSQ01042003">
    <property type="protein sequence ID" value="MPM95524.1"/>
    <property type="molecule type" value="Genomic_DNA"/>
</dbReference>
<proteinExistence type="predicted"/>
<reference evidence="1" key="1">
    <citation type="submission" date="2019-08" db="EMBL/GenBank/DDBJ databases">
        <authorList>
            <person name="Kucharzyk K."/>
            <person name="Murdoch R.W."/>
            <person name="Higgins S."/>
            <person name="Loffler F."/>
        </authorList>
    </citation>
    <scope>NUCLEOTIDE SEQUENCE</scope>
</reference>
<sequence length="127" mass="14142">MIIGPAGHDPKALIGECVAQCLGILDDLLLIFCKLRTGGFLKSHRLGGDNVHQRTALHTREHSLVNFFSKGLLAQDKTAPWAAQGFMGRGSDKIRVGYRVLVQSRCHQARNMRHINHHQRIIGLTDL</sequence>